<keyword evidence="3" id="KW-0496">Mitochondrion</keyword>
<reference evidence="3" key="1">
    <citation type="submission" date="2018-09" db="EMBL/GenBank/DDBJ databases">
        <authorList>
            <person name="Zhang Y.-J."/>
        </authorList>
    </citation>
    <scope>NUCLEOTIDE SEQUENCE</scope>
    <source>
        <strain evidence="3">CCAD02</strain>
    </source>
</reference>
<dbReference type="Gene3D" id="3.40.1440.10">
    <property type="entry name" value="GIY-YIG endonuclease"/>
    <property type="match status" value="1"/>
</dbReference>
<name>A0A481S1Z7_9HYPO</name>
<dbReference type="SMART" id="SM00497">
    <property type="entry name" value="IENR1"/>
    <property type="match status" value="1"/>
</dbReference>
<dbReference type="InterPro" id="IPR000305">
    <property type="entry name" value="GIY-YIG_endonuc"/>
</dbReference>
<feature type="compositionally biased region" description="Low complexity" evidence="1">
    <location>
        <begin position="252"/>
        <end position="279"/>
    </location>
</feature>
<dbReference type="EMBL" id="MH922223">
    <property type="protein sequence ID" value="QBG64859.1"/>
    <property type="molecule type" value="Genomic_DNA"/>
</dbReference>
<reference evidence="3" key="2">
    <citation type="journal article" date="2019" name="Environ. Microbiol.">
        <title>The complete mitochondrial genome of the Chan-hua fungus Isaria cicadae: a tale of intron evolution in Cordycipitaceae.</title>
        <authorList>
            <person name="Fan W.W."/>
            <person name="Zhang S."/>
            <person name="Zhang Y.J."/>
        </authorList>
    </citation>
    <scope>NUCLEOTIDE SEQUENCE</scope>
    <source>
        <strain evidence="3">CCAD02</strain>
    </source>
</reference>
<dbReference type="Pfam" id="PF01541">
    <property type="entry name" value="GIY-YIG"/>
    <property type="match status" value="1"/>
</dbReference>
<geneLocation type="mitochondrion" evidence="3"/>
<dbReference type="PROSITE" id="PS50164">
    <property type="entry name" value="GIY_YIG"/>
    <property type="match status" value="1"/>
</dbReference>
<evidence type="ECO:0000256" key="1">
    <source>
        <dbReference type="SAM" id="MobiDB-lite"/>
    </source>
</evidence>
<sequence>MNKLLKSLGLEPKKFYPDAQALKSEILNDNRNLSGIYKWTNIETGDSYVGSGIDLAKRIRSYYQTSELNRHPRHINRALLKHGHDKFKLEILEYCDKDKLMEREQFYLDEINPSYNILKKAYSMEGFKHSAETIEQLKDREFTQEHKDNLAKAREGREFSEETLKKLSESLSKHHKEHPLTPEAFENIKRKTTEREGVPVALINKDTGEETQFETQTDAANFLGITRQAIKKALDRDSILSKLYKVKRSDQNNNNTLSSIDNNSSSGDSNSSSGDDGED</sequence>
<dbReference type="RefSeq" id="YP_009577868.1">
    <property type="nucleotide sequence ID" value="NC_041489.1"/>
</dbReference>
<dbReference type="SUPFAM" id="SSF82771">
    <property type="entry name" value="GIY-YIG endonuclease"/>
    <property type="match status" value="1"/>
</dbReference>
<dbReference type="SMART" id="SM00465">
    <property type="entry name" value="GIYc"/>
    <property type="match status" value="1"/>
</dbReference>
<proteinExistence type="predicted"/>
<keyword evidence="3" id="KW-0540">Nuclease</keyword>
<dbReference type="GeneID" id="39703228"/>
<dbReference type="GO" id="GO:0004519">
    <property type="term" value="F:endonuclease activity"/>
    <property type="evidence" value="ECO:0007669"/>
    <property type="project" value="UniProtKB-KW"/>
</dbReference>
<dbReference type="NCBIfam" id="TIGR01453">
    <property type="entry name" value="grpIintron_endo"/>
    <property type="match status" value="1"/>
</dbReference>
<accession>A0A481S1Z7</accession>
<dbReference type="InterPro" id="IPR035901">
    <property type="entry name" value="GIY-YIG_endonuc_sf"/>
</dbReference>
<protein>
    <submittedName>
        <fullName evidence="3">GIY-YIG endonuclease</fullName>
    </submittedName>
</protein>
<evidence type="ECO:0000259" key="2">
    <source>
        <dbReference type="PROSITE" id="PS50164"/>
    </source>
</evidence>
<evidence type="ECO:0000313" key="3">
    <source>
        <dbReference type="EMBL" id="QBG64859.1"/>
    </source>
</evidence>
<dbReference type="AlphaFoldDB" id="A0A481S1Z7"/>
<organism evidence="3">
    <name type="scientific">Cordyceps cicadae</name>
    <dbReference type="NCBI Taxonomy" id="218633"/>
    <lineage>
        <taxon>Eukaryota</taxon>
        <taxon>Fungi</taxon>
        <taxon>Dikarya</taxon>
        <taxon>Ascomycota</taxon>
        <taxon>Pezizomycotina</taxon>
        <taxon>Sordariomycetes</taxon>
        <taxon>Hypocreomycetidae</taxon>
        <taxon>Hypocreales</taxon>
        <taxon>Cordycipitaceae</taxon>
        <taxon>Cordyceps</taxon>
    </lineage>
</organism>
<feature type="region of interest" description="Disordered" evidence="1">
    <location>
        <begin position="248"/>
        <end position="279"/>
    </location>
</feature>
<gene>
    <name evidence="3" type="primary">orf279</name>
</gene>
<feature type="domain" description="GIY-YIG" evidence="2">
    <location>
        <begin position="32"/>
        <end position="117"/>
    </location>
</feature>
<dbReference type="InterPro" id="IPR003647">
    <property type="entry name" value="Intron_nuc_1_rpt"/>
</dbReference>
<dbReference type="InterPro" id="IPR006350">
    <property type="entry name" value="Intron_endoG1"/>
</dbReference>
<keyword evidence="3" id="KW-0378">Hydrolase</keyword>
<keyword evidence="3" id="KW-0255">Endonuclease</keyword>
<dbReference type="CDD" id="cd10445">
    <property type="entry name" value="GIY-YIG_bI1_like"/>
    <property type="match status" value="1"/>
</dbReference>